<gene>
    <name evidence="7" type="ORF">CEPIT_LOCUS17439</name>
    <name evidence="8" type="ORF">CEPIT_LOCUS39839</name>
</gene>
<evidence type="ECO:0000256" key="4">
    <source>
        <dbReference type="ARBA" id="ARBA00023242"/>
    </source>
</evidence>
<comment type="caution">
    <text evidence="7">The sequence shown here is derived from an EMBL/GenBank/DDBJ whole genome shotgun (WGS) entry which is preliminary data.</text>
</comment>
<sequence length="272" mass="29278">MAETCGGEGRSSGVRQYIRSKVPRLRWTPHLHSCFLHAVNALGGHHKATPKLVLQLMNIPDLTISHVKSHLQMYRSLRPGLAEQVNHPPSASSPSSSSSLLLHNFSLPAAARPVTSHRKRMCGGGEKCTFSGGVKENNGKGGGGEGLRRECPSHSLLDYVSLETHPIPSSYLSLHQPEVDFFKVAQQNEEKLKSPSKKCKRESNQNNGGYGGEKGEEGCHSTLSLALSLAPHPAVGSPTSEMSETISSLSFSDLGAVKLNVNLELSIALCRD</sequence>
<feature type="region of interest" description="Disordered" evidence="5">
    <location>
        <begin position="192"/>
        <end position="216"/>
    </location>
</feature>
<dbReference type="Proteomes" id="UP001152523">
    <property type="component" value="Unassembled WGS sequence"/>
</dbReference>
<dbReference type="InterPro" id="IPR001005">
    <property type="entry name" value="SANT/Myb"/>
</dbReference>
<protein>
    <recommendedName>
        <fullName evidence="6">Myb-like domain-containing protein</fullName>
    </recommendedName>
</protein>
<evidence type="ECO:0000313" key="7">
    <source>
        <dbReference type="EMBL" id="CAH9106099.1"/>
    </source>
</evidence>
<dbReference type="EMBL" id="CAMAPF010000134">
    <property type="protein sequence ID" value="CAH9106099.1"/>
    <property type="molecule type" value="Genomic_DNA"/>
</dbReference>
<evidence type="ECO:0000256" key="5">
    <source>
        <dbReference type="SAM" id="MobiDB-lite"/>
    </source>
</evidence>
<organism evidence="7 9">
    <name type="scientific">Cuscuta epithymum</name>
    <dbReference type="NCBI Taxonomy" id="186058"/>
    <lineage>
        <taxon>Eukaryota</taxon>
        <taxon>Viridiplantae</taxon>
        <taxon>Streptophyta</taxon>
        <taxon>Embryophyta</taxon>
        <taxon>Tracheophyta</taxon>
        <taxon>Spermatophyta</taxon>
        <taxon>Magnoliopsida</taxon>
        <taxon>eudicotyledons</taxon>
        <taxon>Gunneridae</taxon>
        <taxon>Pentapetalae</taxon>
        <taxon>asterids</taxon>
        <taxon>lamiids</taxon>
        <taxon>Solanales</taxon>
        <taxon>Convolvulaceae</taxon>
        <taxon>Cuscuteae</taxon>
        <taxon>Cuscuta</taxon>
        <taxon>Cuscuta subgen. Cuscuta</taxon>
    </lineage>
</organism>
<dbReference type="Gene3D" id="1.10.10.60">
    <property type="entry name" value="Homeodomain-like"/>
    <property type="match status" value="1"/>
</dbReference>
<dbReference type="GO" id="GO:0003700">
    <property type="term" value="F:DNA-binding transcription factor activity"/>
    <property type="evidence" value="ECO:0007669"/>
    <property type="project" value="InterPro"/>
</dbReference>
<evidence type="ECO:0000256" key="2">
    <source>
        <dbReference type="ARBA" id="ARBA00023015"/>
    </source>
</evidence>
<evidence type="ECO:0000256" key="1">
    <source>
        <dbReference type="ARBA" id="ARBA00004123"/>
    </source>
</evidence>
<dbReference type="GO" id="GO:0005634">
    <property type="term" value="C:nucleus"/>
    <property type="evidence" value="ECO:0007669"/>
    <property type="project" value="UniProtKB-SubCell"/>
</dbReference>
<dbReference type="InterPro" id="IPR009057">
    <property type="entry name" value="Homeodomain-like_sf"/>
</dbReference>
<comment type="subcellular location">
    <subcellularLocation>
        <location evidence="1">Nucleus</location>
    </subcellularLocation>
</comment>
<dbReference type="Pfam" id="PF00249">
    <property type="entry name" value="Myb_DNA-binding"/>
    <property type="match status" value="1"/>
</dbReference>
<proteinExistence type="predicted"/>
<feature type="domain" description="Myb-like" evidence="6">
    <location>
        <begin position="24"/>
        <end position="75"/>
    </location>
</feature>
<dbReference type="SUPFAM" id="SSF46689">
    <property type="entry name" value="Homeodomain-like"/>
    <property type="match status" value="1"/>
</dbReference>
<dbReference type="PANTHER" id="PTHR31314">
    <property type="entry name" value="MYB FAMILY TRANSCRIPTION FACTOR PHL7-LIKE"/>
    <property type="match status" value="1"/>
</dbReference>
<keyword evidence="2" id="KW-0805">Transcription regulation</keyword>
<evidence type="ECO:0000259" key="6">
    <source>
        <dbReference type="Pfam" id="PF00249"/>
    </source>
</evidence>
<dbReference type="InterPro" id="IPR006447">
    <property type="entry name" value="Myb_dom_plants"/>
</dbReference>
<dbReference type="GO" id="GO:0010597">
    <property type="term" value="P:green leaf volatile biosynthetic process"/>
    <property type="evidence" value="ECO:0007669"/>
    <property type="project" value="UniProtKB-ARBA"/>
</dbReference>
<dbReference type="GO" id="GO:0000976">
    <property type="term" value="F:transcription cis-regulatory region binding"/>
    <property type="evidence" value="ECO:0007669"/>
    <property type="project" value="UniProtKB-ARBA"/>
</dbReference>
<keyword evidence="3" id="KW-0804">Transcription</keyword>
<keyword evidence="9" id="KW-1185">Reference proteome</keyword>
<dbReference type="PANTHER" id="PTHR31314:SF188">
    <property type="entry name" value="TRANSCRIPTION FACTOR KAN2 ISOFORM X1-RELATED"/>
    <property type="match status" value="1"/>
</dbReference>
<keyword evidence="4" id="KW-0539">Nucleus</keyword>
<dbReference type="NCBIfam" id="TIGR01557">
    <property type="entry name" value="myb_SHAQKYF"/>
    <property type="match status" value="1"/>
</dbReference>
<dbReference type="EMBL" id="CAMAPF010001040">
    <property type="protein sequence ID" value="CAH9142354.1"/>
    <property type="molecule type" value="Genomic_DNA"/>
</dbReference>
<name>A0AAV0DS71_9ASTE</name>
<evidence type="ECO:0000256" key="3">
    <source>
        <dbReference type="ARBA" id="ARBA00023163"/>
    </source>
</evidence>
<reference evidence="7" key="1">
    <citation type="submission" date="2022-07" db="EMBL/GenBank/DDBJ databases">
        <authorList>
            <person name="Macas J."/>
            <person name="Novak P."/>
            <person name="Neumann P."/>
        </authorList>
    </citation>
    <scope>NUCLEOTIDE SEQUENCE</scope>
</reference>
<dbReference type="InterPro" id="IPR046955">
    <property type="entry name" value="PHR1-like"/>
</dbReference>
<dbReference type="AlphaFoldDB" id="A0AAV0DS71"/>
<dbReference type="FunFam" id="1.10.10.60:FF:000002">
    <property type="entry name" value="Myb family transcription factor"/>
    <property type="match status" value="1"/>
</dbReference>
<evidence type="ECO:0000313" key="8">
    <source>
        <dbReference type="EMBL" id="CAH9142354.1"/>
    </source>
</evidence>
<accession>A0AAV0DS71</accession>
<evidence type="ECO:0000313" key="9">
    <source>
        <dbReference type="Proteomes" id="UP001152523"/>
    </source>
</evidence>